<feature type="region of interest" description="Disordered" evidence="2">
    <location>
        <begin position="558"/>
        <end position="586"/>
    </location>
</feature>
<feature type="compositionally biased region" description="Polar residues" evidence="2">
    <location>
        <begin position="98"/>
        <end position="121"/>
    </location>
</feature>
<proteinExistence type="predicted"/>
<feature type="compositionally biased region" description="Polar residues" evidence="2">
    <location>
        <begin position="346"/>
        <end position="359"/>
    </location>
</feature>
<feature type="region of interest" description="Disordered" evidence="2">
    <location>
        <begin position="777"/>
        <end position="808"/>
    </location>
</feature>
<feature type="compositionally biased region" description="Basic and acidic residues" evidence="2">
    <location>
        <begin position="57"/>
        <end position="67"/>
    </location>
</feature>
<dbReference type="InParanoid" id="A0A2P6NJZ1"/>
<dbReference type="EMBL" id="MDYQ01000066">
    <property type="protein sequence ID" value="PRP84270.1"/>
    <property type="molecule type" value="Genomic_DNA"/>
</dbReference>
<evidence type="ECO:0000256" key="1">
    <source>
        <dbReference type="SAM" id="Coils"/>
    </source>
</evidence>
<evidence type="ECO:0000313" key="3">
    <source>
        <dbReference type="EMBL" id="PRP84270.1"/>
    </source>
</evidence>
<evidence type="ECO:0000313" key="4">
    <source>
        <dbReference type="Proteomes" id="UP000241769"/>
    </source>
</evidence>
<feature type="compositionally biased region" description="Polar residues" evidence="2">
    <location>
        <begin position="645"/>
        <end position="655"/>
    </location>
</feature>
<gene>
    <name evidence="3" type="ORF">PROFUN_08290</name>
</gene>
<accession>A0A2P6NJZ1</accession>
<feature type="region of interest" description="Disordered" evidence="2">
    <location>
        <begin position="720"/>
        <end position="750"/>
    </location>
</feature>
<feature type="compositionally biased region" description="Basic and acidic residues" evidence="2">
    <location>
        <begin position="486"/>
        <end position="500"/>
    </location>
</feature>
<feature type="region of interest" description="Disordered" evidence="2">
    <location>
        <begin position="331"/>
        <end position="432"/>
    </location>
</feature>
<feature type="region of interest" description="Disordered" evidence="2">
    <location>
        <begin position="455"/>
        <end position="545"/>
    </location>
</feature>
<evidence type="ECO:0000256" key="2">
    <source>
        <dbReference type="SAM" id="MobiDB-lite"/>
    </source>
</evidence>
<protein>
    <submittedName>
        <fullName evidence="3">Uncharacterized protein</fullName>
    </submittedName>
</protein>
<name>A0A2P6NJZ1_9EUKA</name>
<feature type="compositionally biased region" description="Basic and acidic residues" evidence="2">
    <location>
        <begin position="140"/>
        <end position="155"/>
    </location>
</feature>
<keyword evidence="1" id="KW-0175">Coiled coil</keyword>
<feature type="compositionally biased region" description="Polar residues" evidence="2">
    <location>
        <begin position="68"/>
        <end position="88"/>
    </location>
</feature>
<keyword evidence="4" id="KW-1185">Reference proteome</keyword>
<feature type="compositionally biased region" description="Basic and acidic residues" evidence="2">
    <location>
        <begin position="404"/>
        <end position="419"/>
    </location>
</feature>
<sequence>MQPNLPLPAWSPTEIQPKAFSAYETEFLTREKRRSGTSCSLERIRHETLSRLLAYPPEKRTVLRSRDTPPNSHTPQRWSSNPQDTYSQFAPLDDDKPLQSSSQFMPHTSRSEEALTSSSRKVTPPHNGAGASRKNPRGQSQKEHSRYDLREDHSGSLDGSPLKTESAFLMREKQNPPMKRQPDFGDSVASIATSFTKFKKTVISRDVPMRMAQSVDENLKSLENSVLNVVSKLLKSISNKDMMIKTYEEDRKTSEDVEFALSQQLRITEAKMIDLLSDDSELQQLREENEQKEEELVSLSDIVEDLRQTIEDHQLSIEYYKQREQAVGAAKRRSISAASDARKKTTPSSNLADTRGSPTSERKINRTPEAKSVKKSASPTATRRLSTPDSPQSPDTTRGNVQIENKRTLETKKKPEVPRRPPPPARIEEKKIDVKKKLPDELFAILDEKKLTRVTQKSGPTHFKIEESSSEEEDVIPSPHNDSLAEELKRGEVESEMKAIEEEESEDEAALMALGSSQVESGLEESDAASPDTSAGNSRVSTPRAEVAISLEDLLGMEAESEEVIEHTSQSIEEEASTQISLSDLLSANLDDQQPSQEISLSDLISANDEEEQVATQVSLSDLNDEEGEETLLDHESTKIYIGDNTPTTETSDVPQTVVEGRSTEETSGPPPPPPPPPIDLELSPKVTELKVVIVKPPTDEPTKSKAKSAVSLFHALGNSGESLEEQLNKRKTQLTTAPPAQPKEAISPREGLSALVHAIRKIRPDSDKRLGAIAGMDKKRTEEREAKKSVAGQALSEGRGQLKTRSGGFAALEAQREEKERQHRQEILEMFEQANAKAPVLIDEADFFEEPEEDLTLPEEFAKGEEDSLSSLLISSFLGLKSV</sequence>
<feature type="compositionally biased region" description="Basic and acidic residues" evidence="2">
    <location>
        <begin position="777"/>
        <end position="789"/>
    </location>
</feature>
<feature type="coiled-coil region" evidence="1">
    <location>
        <begin position="275"/>
        <end position="323"/>
    </location>
</feature>
<dbReference type="AlphaFoldDB" id="A0A2P6NJZ1"/>
<organism evidence="3 4">
    <name type="scientific">Planoprotostelium fungivorum</name>
    <dbReference type="NCBI Taxonomy" id="1890364"/>
    <lineage>
        <taxon>Eukaryota</taxon>
        <taxon>Amoebozoa</taxon>
        <taxon>Evosea</taxon>
        <taxon>Variosea</taxon>
        <taxon>Cavosteliida</taxon>
        <taxon>Cavosteliaceae</taxon>
        <taxon>Planoprotostelium</taxon>
    </lineage>
</organism>
<feature type="compositionally biased region" description="Basic and acidic residues" evidence="2">
    <location>
        <begin position="360"/>
        <end position="372"/>
    </location>
</feature>
<reference evidence="3 4" key="1">
    <citation type="journal article" date="2018" name="Genome Biol. Evol.">
        <title>Multiple Roots of Fruiting Body Formation in Amoebozoa.</title>
        <authorList>
            <person name="Hillmann F."/>
            <person name="Forbes G."/>
            <person name="Novohradska S."/>
            <person name="Ferling I."/>
            <person name="Riege K."/>
            <person name="Groth M."/>
            <person name="Westermann M."/>
            <person name="Marz M."/>
            <person name="Spaller T."/>
            <person name="Winckler T."/>
            <person name="Schaap P."/>
            <person name="Glockner G."/>
        </authorList>
    </citation>
    <scope>NUCLEOTIDE SEQUENCE [LARGE SCALE GENOMIC DNA]</scope>
    <source>
        <strain evidence="3 4">Jena</strain>
    </source>
</reference>
<feature type="compositionally biased region" description="Pro residues" evidence="2">
    <location>
        <begin position="669"/>
        <end position="679"/>
    </location>
</feature>
<feature type="region of interest" description="Disordered" evidence="2">
    <location>
        <begin position="623"/>
        <end position="684"/>
    </location>
</feature>
<feature type="region of interest" description="Disordered" evidence="2">
    <location>
        <begin position="55"/>
        <end position="162"/>
    </location>
</feature>
<feature type="compositionally biased region" description="Polar residues" evidence="2">
    <location>
        <begin position="531"/>
        <end position="541"/>
    </location>
</feature>
<feature type="compositionally biased region" description="Polar residues" evidence="2">
    <location>
        <begin position="375"/>
        <end position="403"/>
    </location>
</feature>
<dbReference type="Proteomes" id="UP000241769">
    <property type="component" value="Unassembled WGS sequence"/>
</dbReference>
<comment type="caution">
    <text evidence="3">The sequence shown here is derived from an EMBL/GenBank/DDBJ whole genome shotgun (WGS) entry which is preliminary data.</text>
</comment>